<dbReference type="Gene3D" id="3.40.50.10320">
    <property type="entry name" value="LmbE-like"/>
    <property type="match status" value="1"/>
</dbReference>
<dbReference type="PANTHER" id="PTHR12993:SF26">
    <property type="entry name" value="1D-MYO-INOSITOL 2-ACETAMIDO-2-DEOXY-ALPHA-D-GLUCOPYRANOSIDE DEACETYLASE"/>
    <property type="match status" value="1"/>
</dbReference>
<dbReference type="InterPro" id="IPR024078">
    <property type="entry name" value="LmbE-like_dom_sf"/>
</dbReference>
<sequence length="370" mass="38146">MTALPSSGSRPGGPPSGAARRLLLVHAHPDDETINNGATMARYAAEGARVTLVTCTLGEQGEVIPPPLAHLAGEALGEHRRAELDAAMRALGVTDHRFLGAAGRHRDSGMMGLPDNEAPHSFWGAELDAAAADLVGVVREVRPQVLVTYDPDGGYGHPDHIQAHRVAMRALDLAADPGFRAELGDPWTISKVYWNRVPRSVAEEAFARLDEVLDELPFPARAAVGDVPGVVDDTVVTTEIDGTGFAAAKAAAMRAHATQIEVAEPWFALSNGLAQPLFTVEYYELVRGERTGARETDLFAGLTDGDGVGAGTAAAAAGAGVAGRGGAGEAGGTSGAGEAPGATGITGTTGTGKHGNSRDIGNRHNGEEVR</sequence>
<comment type="catalytic activity">
    <reaction evidence="4">
        <text>1D-myo-inositol 2-acetamido-2-deoxy-alpha-D-glucopyranoside + H2O = 1D-myo-inositol 2-amino-2-deoxy-alpha-D-glucopyranoside + acetate</text>
        <dbReference type="Rhea" id="RHEA:26180"/>
        <dbReference type="ChEBI" id="CHEBI:15377"/>
        <dbReference type="ChEBI" id="CHEBI:30089"/>
        <dbReference type="ChEBI" id="CHEBI:52442"/>
        <dbReference type="ChEBI" id="CHEBI:58886"/>
        <dbReference type="EC" id="3.5.1.103"/>
    </reaction>
</comment>
<comment type="caution">
    <text evidence="6">The sequence shown here is derived from an EMBL/GenBank/DDBJ whole genome shotgun (WGS) entry which is preliminary data.</text>
</comment>
<feature type="compositionally biased region" description="Gly residues" evidence="5">
    <location>
        <begin position="321"/>
        <end position="335"/>
    </location>
</feature>
<dbReference type="AlphaFoldDB" id="A0A918K1P5"/>
<proteinExistence type="inferred from homology"/>
<comment type="cofactor">
    <cofactor evidence="4">
        <name>Zn(2+)</name>
        <dbReference type="ChEBI" id="CHEBI:29105"/>
    </cofactor>
    <text evidence="4">Binds 1 zinc ion per subunit.</text>
</comment>
<comment type="similarity">
    <text evidence="4">Belongs to the MshB deacetylase family.</text>
</comment>
<dbReference type="Pfam" id="PF02585">
    <property type="entry name" value="PIG-L"/>
    <property type="match status" value="1"/>
</dbReference>
<gene>
    <name evidence="4 6" type="primary">mshB</name>
    <name evidence="6" type="ORF">GCM10010515_03670</name>
</gene>
<dbReference type="EC" id="3.5.1.103" evidence="4"/>
<dbReference type="HAMAP" id="MF_01696">
    <property type="entry name" value="MshB"/>
    <property type="match status" value="1"/>
</dbReference>
<dbReference type="EMBL" id="BMWD01000001">
    <property type="protein sequence ID" value="GGX40230.1"/>
    <property type="molecule type" value="Genomic_DNA"/>
</dbReference>
<dbReference type="GO" id="GO:0035595">
    <property type="term" value="F:N-acetylglucosaminylinositol deacetylase activity"/>
    <property type="evidence" value="ECO:0007669"/>
    <property type="project" value="UniProtKB-EC"/>
</dbReference>
<evidence type="ECO:0000256" key="4">
    <source>
        <dbReference type="HAMAP-Rule" id="MF_01696"/>
    </source>
</evidence>
<dbReference type="Proteomes" id="UP000645555">
    <property type="component" value="Unassembled WGS sequence"/>
</dbReference>
<feature type="compositionally biased region" description="Low complexity" evidence="5">
    <location>
        <begin position="336"/>
        <end position="346"/>
    </location>
</feature>
<evidence type="ECO:0000313" key="7">
    <source>
        <dbReference type="Proteomes" id="UP000645555"/>
    </source>
</evidence>
<keyword evidence="2 4" id="KW-0378">Hydrolase</keyword>
<reference evidence="6" key="1">
    <citation type="journal article" date="2014" name="Int. J. Syst. Evol. Microbiol.">
        <title>Complete genome sequence of Corynebacterium casei LMG S-19264T (=DSM 44701T), isolated from a smear-ripened cheese.</title>
        <authorList>
            <consortium name="US DOE Joint Genome Institute (JGI-PGF)"/>
            <person name="Walter F."/>
            <person name="Albersmeier A."/>
            <person name="Kalinowski J."/>
            <person name="Ruckert C."/>
        </authorList>
    </citation>
    <scope>NUCLEOTIDE SEQUENCE</scope>
    <source>
        <strain evidence="6">JCM 4956</strain>
    </source>
</reference>
<feature type="binding site" evidence="4">
    <location>
        <position position="31"/>
    </location>
    <ligand>
        <name>Zn(2+)</name>
        <dbReference type="ChEBI" id="CHEBI:29105"/>
    </ligand>
</feature>
<name>A0A918K1P5_9ACTN</name>
<evidence type="ECO:0000256" key="5">
    <source>
        <dbReference type="SAM" id="MobiDB-lite"/>
    </source>
</evidence>
<accession>A0A918K1P5</accession>
<feature type="region of interest" description="Disordered" evidence="5">
    <location>
        <begin position="321"/>
        <end position="370"/>
    </location>
</feature>
<keyword evidence="7" id="KW-1185">Reference proteome</keyword>
<dbReference type="NCBIfam" id="TIGR03445">
    <property type="entry name" value="mycothiol_MshB"/>
    <property type="match status" value="1"/>
</dbReference>
<keyword evidence="3 4" id="KW-0862">Zinc</keyword>
<feature type="binding site" evidence="4">
    <location>
        <position position="28"/>
    </location>
    <ligand>
        <name>Zn(2+)</name>
        <dbReference type="ChEBI" id="CHEBI:29105"/>
    </ligand>
</feature>
<evidence type="ECO:0000256" key="3">
    <source>
        <dbReference type="ARBA" id="ARBA00022833"/>
    </source>
</evidence>
<evidence type="ECO:0000313" key="6">
    <source>
        <dbReference type="EMBL" id="GGX40230.1"/>
    </source>
</evidence>
<dbReference type="GO" id="GO:0008270">
    <property type="term" value="F:zinc ion binding"/>
    <property type="evidence" value="ECO:0007669"/>
    <property type="project" value="UniProtKB-UniRule"/>
</dbReference>
<dbReference type="RefSeq" id="WP_190033463.1">
    <property type="nucleotide sequence ID" value="NZ_BMWD01000001.1"/>
</dbReference>
<keyword evidence="1 4" id="KW-0479">Metal-binding</keyword>
<dbReference type="SUPFAM" id="SSF102588">
    <property type="entry name" value="LmbE-like"/>
    <property type="match status" value="1"/>
</dbReference>
<comment type="function">
    <text evidence="4">Catalyzes the deacetylation of 1D-myo-inositol 2-acetamido-2-deoxy-alpha-D-glucopyranoside (GlcNAc-Ins) in the mycothiol biosynthesis pathway.</text>
</comment>
<feature type="compositionally biased region" description="Basic and acidic residues" evidence="5">
    <location>
        <begin position="356"/>
        <end position="370"/>
    </location>
</feature>
<dbReference type="GO" id="GO:0010125">
    <property type="term" value="P:mycothiol biosynthetic process"/>
    <property type="evidence" value="ECO:0007669"/>
    <property type="project" value="UniProtKB-UniRule"/>
</dbReference>
<dbReference type="InterPro" id="IPR017810">
    <property type="entry name" value="Mycothiol_biosynthesis_MshB"/>
</dbReference>
<protein>
    <recommendedName>
        <fullName evidence="4">1D-myo-inositol 2-acetamido-2-deoxy-alpha-D-glucopyranoside deacetylase</fullName>
        <shortName evidence="4">GlcNAc-Ins deacetylase</shortName>
        <ecNumber evidence="4">3.5.1.103</ecNumber>
    </recommendedName>
    <alternativeName>
        <fullName evidence="4">N-acetyl-1-D-myo-inositol-2-amino-2-deoxy-alpha-D-glucopyranoside deacetylase</fullName>
    </alternativeName>
</protein>
<organism evidence="6 7">
    <name type="scientific">Streptomyces fructofermentans</name>
    <dbReference type="NCBI Taxonomy" id="152141"/>
    <lineage>
        <taxon>Bacteria</taxon>
        <taxon>Bacillati</taxon>
        <taxon>Actinomycetota</taxon>
        <taxon>Actinomycetes</taxon>
        <taxon>Kitasatosporales</taxon>
        <taxon>Streptomycetaceae</taxon>
        <taxon>Streptomyces</taxon>
    </lineage>
</organism>
<evidence type="ECO:0000256" key="1">
    <source>
        <dbReference type="ARBA" id="ARBA00022723"/>
    </source>
</evidence>
<dbReference type="InterPro" id="IPR003737">
    <property type="entry name" value="GlcNAc_PI_deacetylase-related"/>
</dbReference>
<feature type="binding site" evidence="4">
    <location>
        <position position="160"/>
    </location>
    <ligand>
        <name>Zn(2+)</name>
        <dbReference type="ChEBI" id="CHEBI:29105"/>
    </ligand>
</feature>
<reference evidence="6" key="2">
    <citation type="submission" date="2020-09" db="EMBL/GenBank/DDBJ databases">
        <authorList>
            <person name="Sun Q."/>
            <person name="Ohkuma M."/>
        </authorList>
    </citation>
    <scope>NUCLEOTIDE SEQUENCE</scope>
    <source>
        <strain evidence="6">JCM 4956</strain>
    </source>
</reference>
<evidence type="ECO:0000256" key="2">
    <source>
        <dbReference type="ARBA" id="ARBA00022801"/>
    </source>
</evidence>
<dbReference type="PANTHER" id="PTHR12993">
    <property type="entry name" value="N-ACETYLGLUCOSAMINYL-PHOSPHATIDYLINOSITOL DE-N-ACETYLASE-RELATED"/>
    <property type="match status" value="1"/>
</dbReference>